<dbReference type="GO" id="GO:0050511">
    <property type="term" value="F:undecaprenyldiphospho-muramoylpentapeptide beta-N-acetylglucosaminyltransferase activity"/>
    <property type="evidence" value="ECO:0007669"/>
    <property type="project" value="UniProtKB-UniRule"/>
</dbReference>
<organism evidence="13 14">
    <name type="scientific">Leptospirillum ferrodiazotrophum</name>
    <dbReference type="NCBI Taxonomy" id="412449"/>
    <lineage>
        <taxon>Bacteria</taxon>
        <taxon>Pseudomonadati</taxon>
        <taxon>Nitrospirota</taxon>
        <taxon>Nitrospiria</taxon>
        <taxon>Nitrospirales</taxon>
        <taxon>Nitrospiraceae</taxon>
        <taxon>Leptospirillum</taxon>
    </lineage>
</organism>
<dbReference type="GO" id="GO:0071555">
    <property type="term" value="P:cell wall organization"/>
    <property type="evidence" value="ECO:0007669"/>
    <property type="project" value="UniProtKB-KW"/>
</dbReference>
<keyword evidence="3 10" id="KW-0328">Glycosyltransferase</keyword>
<keyword evidence="4 10" id="KW-0808">Transferase</keyword>
<feature type="binding site" evidence="10">
    <location>
        <begin position="18"/>
        <end position="20"/>
    </location>
    <ligand>
        <name>UDP-N-acetyl-alpha-D-glucosamine</name>
        <dbReference type="ChEBI" id="CHEBI:57705"/>
    </ligand>
</feature>
<evidence type="ECO:0000256" key="2">
    <source>
        <dbReference type="ARBA" id="ARBA00022618"/>
    </source>
</evidence>
<dbReference type="EMBL" id="GG693873">
    <property type="protein sequence ID" value="EES52769.1"/>
    <property type="molecule type" value="Genomic_DNA"/>
</dbReference>
<evidence type="ECO:0000256" key="8">
    <source>
        <dbReference type="ARBA" id="ARBA00023306"/>
    </source>
</evidence>
<evidence type="ECO:0000256" key="9">
    <source>
        <dbReference type="ARBA" id="ARBA00023316"/>
    </source>
</evidence>
<dbReference type="GO" id="GO:0009252">
    <property type="term" value="P:peptidoglycan biosynthetic process"/>
    <property type="evidence" value="ECO:0007669"/>
    <property type="project" value="UniProtKB-UniRule"/>
</dbReference>
<dbReference type="Gene3D" id="3.40.50.2000">
    <property type="entry name" value="Glycogen Phosphorylase B"/>
    <property type="match status" value="2"/>
</dbReference>
<sequence>MPPLYEPQKSLLITGGGTGGHVVPAIEIARAHQRFSSRPVLYAGTPGSLEERLASRAGIPFSPIRAGGVVGKSWSGKVSGVLAILRGTGSALGLVRDFRPGLVIGTGGYVQVPVIVAARILGIPIVLIEPNRVAGLANRVLGPLARRVVYGWSSDGGIPLAPDVRRPAPDRDRFEGRPLKILVMGGSQGARVLNERVPEILARTLPHIPSRSVEIIHQSGERWVESTRERYQRLGLSVRVEGFLPEIASLLGSQSLVIARAGAMTVAEITASGTPAIYCPFPHSAGGHQKENARAVEESGGGWCWEEERLLGIESCAADLARILSDSSLLYATGMGAWKLSPGVPASEWLSRL</sequence>
<keyword evidence="9 10" id="KW-0961">Cell wall biogenesis/degradation</keyword>
<dbReference type="InterPro" id="IPR006009">
    <property type="entry name" value="GlcNAc_MurG"/>
</dbReference>
<evidence type="ECO:0000259" key="12">
    <source>
        <dbReference type="Pfam" id="PF04101"/>
    </source>
</evidence>
<proteinExistence type="inferred from homology"/>
<evidence type="ECO:0000256" key="4">
    <source>
        <dbReference type="ARBA" id="ARBA00022679"/>
    </source>
</evidence>
<dbReference type="Pfam" id="PF03033">
    <property type="entry name" value="Glyco_transf_28"/>
    <property type="match status" value="1"/>
</dbReference>
<dbReference type="EC" id="2.4.1.227" evidence="10"/>
<evidence type="ECO:0000256" key="7">
    <source>
        <dbReference type="ARBA" id="ARBA00023136"/>
    </source>
</evidence>
<keyword evidence="5 10" id="KW-0133">Cell shape</keyword>
<evidence type="ECO:0000259" key="11">
    <source>
        <dbReference type="Pfam" id="PF03033"/>
    </source>
</evidence>
<evidence type="ECO:0000256" key="1">
    <source>
        <dbReference type="ARBA" id="ARBA00022475"/>
    </source>
</evidence>
<dbReference type="SUPFAM" id="SSF53756">
    <property type="entry name" value="UDP-Glycosyltransferase/glycogen phosphorylase"/>
    <property type="match status" value="1"/>
</dbReference>
<evidence type="ECO:0000256" key="10">
    <source>
        <dbReference type="HAMAP-Rule" id="MF_00033"/>
    </source>
</evidence>
<keyword evidence="1 10" id="KW-1003">Cell membrane</keyword>
<feature type="binding site" evidence="10">
    <location>
        <position position="187"/>
    </location>
    <ligand>
        <name>UDP-N-acetyl-alpha-D-glucosamine</name>
        <dbReference type="ChEBI" id="CHEBI:57705"/>
    </ligand>
</feature>
<keyword evidence="7 10" id="KW-0472">Membrane</keyword>
<name>C6HX59_9BACT</name>
<gene>
    <name evidence="10" type="primary">murG</name>
    <name evidence="13" type="ORF">UBAL3_92050141</name>
</gene>
<feature type="domain" description="Glycosyltransferase family 28 N-terminal" evidence="11">
    <location>
        <begin position="12"/>
        <end position="148"/>
    </location>
</feature>
<dbReference type="InterPro" id="IPR007235">
    <property type="entry name" value="Glyco_trans_28_C"/>
</dbReference>
<comment type="pathway">
    <text evidence="10">Cell wall biogenesis; peptidoglycan biosynthesis.</text>
</comment>
<accession>C6HX59</accession>
<reference evidence="13 14" key="1">
    <citation type="journal article" date="2009" name="Appl. Environ. Microbiol.">
        <title>Community genomic and proteomic analyses of chemoautotrophic iron-oxidizing "Leptospirillum rubarum" (Group II) and "Leptospirillum ferrodiazotrophum" (Group III) bacteria in acid mine drainage biofilms.</title>
        <authorList>
            <person name="Goltsman D.S."/>
            <person name="Denef V.J."/>
            <person name="Singer S.W."/>
            <person name="VerBerkmoes N.C."/>
            <person name="Lefsrud M."/>
            <person name="Mueller R.S."/>
            <person name="Dick G.J."/>
            <person name="Sun C.L."/>
            <person name="Wheeler K.E."/>
            <person name="Zemla A."/>
            <person name="Baker B.J."/>
            <person name="Hauser L."/>
            <person name="Land M."/>
            <person name="Shah M.B."/>
            <person name="Thelen M.P."/>
            <person name="Hettich R.L."/>
            <person name="Banfield J.F."/>
        </authorList>
    </citation>
    <scope>NUCLEOTIDE SEQUENCE [LARGE SCALE GENOMIC DNA]</scope>
</reference>
<dbReference type="GO" id="GO:0005886">
    <property type="term" value="C:plasma membrane"/>
    <property type="evidence" value="ECO:0007669"/>
    <property type="project" value="UniProtKB-SubCell"/>
</dbReference>
<comment type="catalytic activity">
    <reaction evidence="10">
        <text>di-trans,octa-cis-undecaprenyl diphospho-N-acetyl-alpha-D-muramoyl-L-alanyl-D-glutamyl-meso-2,6-diaminopimeloyl-D-alanyl-D-alanine + UDP-N-acetyl-alpha-D-glucosamine = di-trans,octa-cis-undecaprenyl diphospho-[N-acetyl-alpha-D-glucosaminyl-(1-&gt;4)]-N-acetyl-alpha-D-muramoyl-L-alanyl-D-glutamyl-meso-2,6-diaminopimeloyl-D-alanyl-D-alanine + UDP + H(+)</text>
        <dbReference type="Rhea" id="RHEA:31227"/>
        <dbReference type="ChEBI" id="CHEBI:15378"/>
        <dbReference type="ChEBI" id="CHEBI:57705"/>
        <dbReference type="ChEBI" id="CHEBI:58223"/>
        <dbReference type="ChEBI" id="CHEBI:61387"/>
        <dbReference type="ChEBI" id="CHEBI:61388"/>
        <dbReference type="EC" id="2.4.1.227"/>
    </reaction>
</comment>
<dbReference type="AlphaFoldDB" id="C6HX59"/>
<comment type="subcellular location">
    <subcellularLocation>
        <location evidence="10">Cell membrane</location>
        <topology evidence="10">Peripheral membrane protein</topology>
        <orientation evidence="10">Cytoplasmic side</orientation>
    </subcellularLocation>
</comment>
<comment type="function">
    <text evidence="10">Cell wall formation. Catalyzes the transfer of a GlcNAc subunit on undecaprenyl-pyrophosphoryl-MurNAc-pentapeptide (lipid intermediate I) to form undecaprenyl-pyrophosphoryl-MurNAc-(pentapeptide)GlcNAc (lipid intermediate II).</text>
</comment>
<evidence type="ECO:0000256" key="6">
    <source>
        <dbReference type="ARBA" id="ARBA00022984"/>
    </source>
</evidence>
<dbReference type="Pfam" id="PF04101">
    <property type="entry name" value="Glyco_tran_28_C"/>
    <property type="match status" value="1"/>
</dbReference>
<dbReference type="PANTHER" id="PTHR21015:SF22">
    <property type="entry name" value="GLYCOSYLTRANSFERASE"/>
    <property type="match status" value="1"/>
</dbReference>
<feature type="domain" description="Glycosyl transferase family 28 C-terminal" evidence="12">
    <location>
        <begin position="181"/>
        <end position="329"/>
    </location>
</feature>
<dbReference type="GO" id="GO:0008360">
    <property type="term" value="P:regulation of cell shape"/>
    <property type="evidence" value="ECO:0007669"/>
    <property type="project" value="UniProtKB-KW"/>
</dbReference>
<dbReference type="UniPathway" id="UPA00219"/>
<keyword evidence="8 10" id="KW-0131">Cell cycle</keyword>
<evidence type="ECO:0000313" key="13">
    <source>
        <dbReference type="EMBL" id="EES52769.1"/>
    </source>
</evidence>
<keyword evidence="2 10" id="KW-0132">Cell division</keyword>
<comment type="similarity">
    <text evidence="10">Belongs to the glycosyltransferase 28 family. MurG subfamily.</text>
</comment>
<evidence type="ECO:0000313" key="14">
    <source>
        <dbReference type="Proteomes" id="UP000009374"/>
    </source>
</evidence>
<dbReference type="GO" id="GO:0005975">
    <property type="term" value="P:carbohydrate metabolic process"/>
    <property type="evidence" value="ECO:0007669"/>
    <property type="project" value="InterPro"/>
</dbReference>
<dbReference type="GO" id="GO:0051991">
    <property type="term" value="F:UDP-N-acetyl-D-glucosamine:N-acetylmuramoyl-L-alanyl-D-glutamyl-meso-2,6-diaminopimelyl-D-alanyl-D-alanine-diphosphoundecaprenol 4-beta-N-acetylglucosaminlytransferase activity"/>
    <property type="evidence" value="ECO:0007669"/>
    <property type="project" value="RHEA"/>
</dbReference>
<dbReference type="CDD" id="cd03785">
    <property type="entry name" value="GT28_MurG"/>
    <property type="match status" value="1"/>
</dbReference>
<dbReference type="GO" id="GO:0051301">
    <property type="term" value="P:cell division"/>
    <property type="evidence" value="ECO:0007669"/>
    <property type="project" value="UniProtKB-KW"/>
</dbReference>
<dbReference type="HAMAP" id="MF_00033">
    <property type="entry name" value="MurG"/>
    <property type="match status" value="1"/>
</dbReference>
<keyword evidence="14" id="KW-1185">Reference proteome</keyword>
<protein>
    <recommendedName>
        <fullName evidence="10">UDP-N-acetylglucosamine--N-acetylmuramyl-(pentapeptide) pyrophosphoryl-undecaprenol N-acetylglucosamine transferase</fullName>
        <ecNumber evidence="10">2.4.1.227</ecNumber>
    </recommendedName>
    <alternativeName>
        <fullName evidence="10">Undecaprenyl-PP-MurNAc-pentapeptide-UDPGlcNAc GlcNAc transferase</fullName>
    </alternativeName>
</protein>
<comment type="caution">
    <text evidence="10">Lacks conserved residue(s) required for the propagation of feature annotation.</text>
</comment>
<dbReference type="PANTHER" id="PTHR21015">
    <property type="entry name" value="UDP-N-ACETYLGLUCOSAMINE--N-ACETYLMURAMYL-(PENTAPEPTIDE) PYROPHOSPHORYL-UNDECAPRENOL N-ACETYLGLUCOSAMINE TRANSFERASE 1"/>
    <property type="match status" value="1"/>
</dbReference>
<feature type="binding site" evidence="10">
    <location>
        <position position="289"/>
    </location>
    <ligand>
        <name>UDP-N-acetyl-alpha-D-glucosamine</name>
        <dbReference type="ChEBI" id="CHEBI:57705"/>
    </ligand>
</feature>
<feature type="binding site" evidence="10">
    <location>
        <position position="131"/>
    </location>
    <ligand>
        <name>UDP-N-acetyl-alpha-D-glucosamine</name>
        <dbReference type="ChEBI" id="CHEBI:57705"/>
    </ligand>
</feature>
<evidence type="ECO:0000256" key="5">
    <source>
        <dbReference type="ARBA" id="ARBA00022960"/>
    </source>
</evidence>
<keyword evidence="6 10" id="KW-0573">Peptidoglycan synthesis</keyword>
<dbReference type="InterPro" id="IPR004276">
    <property type="entry name" value="GlycoTrans_28_N"/>
</dbReference>
<evidence type="ECO:0000256" key="3">
    <source>
        <dbReference type="ARBA" id="ARBA00022676"/>
    </source>
</evidence>
<dbReference type="Proteomes" id="UP000009374">
    <property type="component" value="Unassembled WGS sequence"/>
</dbReference>